<evidence type="ECO:0000256" key="6">
    <source>
        <dbReference type="ARBA" id="ARBA00022847"/>
    </source>
</evidence>
<feature type="transmembrane region" description="Helical" evidence="9">
    <location>
        <begin position="15"/>
        <end position="35"/>
    </location>
</feature>
<dbReference type="InterPro" id="IPR045262">
    <property type="entry name" value="STP/PLT_plant"/>
</dbReference>
<feature type="transmembrane region" description="Helical" evidence="9">
    <location>
        <begin position="251"/>
        <end position="272"/>
    </location>
</feature>
<evidence type="ECO:0000256" key="1">
    <source>
        <dbReference type="ARBA" id="ARBA00004141"/>
    </source>
</evidence>
<keyword evidence="7 9" id="KW-1133">Transmembrane helix</keyword>
<dbReference type="PRINTS" id="PR00171">
    <property type="entry name" value="SUGRTRNSPORT"/>
</dbReference>
<dbReference type="InterPro" id="IPR036259">
    <property type="entry name" value="MFS_trans_sf"/>
</dbReference>
<feature type="transmembrane region" description="Helical" evidence="9">
    <location>
        <begin position="214"/>
        <end position="239"/>
    </location>
</feature>
<evidence type="ECO:0000256" key="2">
    <source>
        <dbReference type="ARBA" id="ARBA00010992"/>
    </source>
</evidence>
<evidence type="ECO:0000256" key="4">
    <source>
        <dbReference type="ARBA" id="ARBA00022597"/>
    </source>
</evidence>
<evidence type="ECO:0000256" key="9">
    <source>
        <dbReference type="SAM" id="Phobius"/>
    </source>
</evidence>
<dbReference type="PANTHER" id="PTHR23500:SF371">
    <property type="entry name" value="OS07G0206600 PROTEIN"/>
    <property type="match status" value="1"/>
</dbReference>
<keyword evidence="6" id="KW-0769">Symport</keyword>
<evidence type="ECO:0000256" key="8">
    <source>
        <dbReference type="ARBA" id="ARBA00023136"/>
    </source>
</evidence>
<name>A0A6N2N091_SALVM</name>
<gene>
    <name evidence="10" type="ORF">SVIM_LOCUS423225</name>
</gene>
<keyword evidence="4" id="KW-0762">Sugar transport</keyword>
<dbReference type="EMBL" id="CAADRP010001974">
    <property type="protein sequence ID" value="VFU58141.1"/>
    <property type="molecule type" value="Genomic_DNA"/>
</dbReference>
<dbReference type="GO" id="GO:0015293">
    <property type="term" value="F:symporter activity"/>
    <property type="evidence" value="ECO:0007669"/>
    <property type="project" value="UniProtKB-KW"/>
</dbReference>
<accession>A0A6N2N091</accession>
<evidence type="ECO:0008006" key="11">
    <source>
        <dbReference type="Google" id="ProtNLM"/>
    </source>
</evidence>
<reference evidence="10" key="1">
    <citation type="submission" date="2019-03" db="EMBL/GenBank/DDBJ databases">
        <authorList>
            <person name="Mank J."/>
            <person name="Almeida P."/>
        </authorList>
    </citation>
    <scope>NUCLEOTIDE SEQUENCE</scope>
    <source>
        <strain evidence="10">78183</strain>
    </source>
</reference>
<dbReference type="SUPFAM" id="SSF103473">
    <property type="entry name" value="MFS general substrate transporter"/>
    <property type="match status" value="1"/>
</dbReference>
<evidence type="ECO:0000256" key="7">
    <source>
        <dbReference type="ARBA" id="ARBA00022989"/>
    </source>
</evidence>
<dbReference type="InterPro" id="IPR003663">
    <property type="entry name" value="Sugar/inositol_transpt"/>
</dbReference>
<dbReference type="InterPro" id="IPR005828">
    <property type="entry name" value="MFS_sugar_transport-like"/>
</dbReference>
<dbReference type="PANTHER" id="PTHR23500">
    <property type="entry name" value="SOLUTE CARRIER FAMILY 2, FACILITATED GLUCOSE TRANSPORTER"/>
    <property type="match status" value="1"/>
</dbReference>
<keyword evidence="8 9" id="KW-0472">Membrane</keyword>
<dbReference type="GO" id="GO:0015144">
    <property type="term" value="F:carbohydrate transmembrane transporter activity"/>
    <property type="evidence" value="ECO:0007669"/>
    <property type="project" value="InterPro"/>
</dbReference>
<evidence type="ECO:0000256" key="3">
    <source>
        <dbReference type="ARBA" id="ARBA00022448"/>
    </source>
</evidence>
<protein>
    <recommendedName>
        <fullName evidence="11">Major facilitator superfamily (MFS) profile domain-containing protein</fullName>
    </recommendedName>
</protein>
<comment type="subcellular location">
    <subcellularLocation>
        <location evidence="1">Membrane</location>
        <topology evidence="1">Multi-pass membrane protein</topology>
    </subcellularLocation>
</comment>
<feature type="transmembrane region" description="Helical" evidence="9">
    <location>
        <begin position="351"/>
        <end position="373"/>
    </location>
</feature>
<feature type="transmembrane region" description="Helical" evidence="9">
    <location>
        <begin position="129"/>
        <end position="152"/>
    </location>
</feature>
<dbReference type="Gene3D" id="1.20.1250.20">
    <property type="entry name" value="MFS general substrate transporter like domains"/>
    <property type="match status" value="1"/>
</dbReference>
<evidence type="ECO:0000313" key="10">
    <source>
        <dbReference type="EMBL" id="VFU58141.1"/>
    </source>
</evidence>
<proteinExistence type="inferred from homology"/>
<comment type="similarity">
    <text evidence="2">Belongs to the major facilitator superfamily. Sugar transporter (TC 2.A.1.1) family.</text>
</comment>
<evidence type="ECO:0000256" key="5">
    <source>
        <dbReference type="ARBA" id="ARBA00022692"/>
    </source>
</evidence>
<sequence length="393" mass="44377">MTDREKDDQDFPSKLTVYVVTCWILAAFGGFMFGYDIGISVVQENPDFSPVLEMNLFSAVISEEKDKTAVISGAQNIWMLIIGRILLSFGVGFGNEVNENLLHNTEKICRRFLYSYQRYNRWSFGMHPYGWRVSLGLAGVPTLFLFIGSIVITETPASLIERENETAGKSTLKKIRGVDNVNTEFEQIKVASEIARKVKHPYKELMKLSSMPPLIIGIMLQVFQQLTGINVIMFYAPILFQTVGFKNDSSLLLAVITGIVNMLSTLVSIFYVDKTVIGAILLAFLTNTGSLTKLQAAFVVVLMCPIAWLIPSETFPQETRTAGFAFAISSNMIFTFLIAQAFLLMLCNMRVFIFFFFASWILNMGLFVYFLLLETKNVPIDLMVERVWKQHPV</sequence>
<dbReference type="Pfam" id="PF00083">
    <property type="entry name" value="Sugar_tr"/>
    <property type="match status" value="2"/>
</dbReference>
<keyword evidence="3" id="KW-0813">Transport</keyword>
<dbReference type="GO" id="GO:0016020">
    <property type="term" value="C:membrane"/>
    <property type="evidence" value="ECO:0007669"/>
    <property type="project" value="UniProtKB-SubCell"/>
</dbReference>
<dbReference type="AlphaFoldDB" id="A0A6N2N091"/>
<keyword evidence="5 9" id="KW-0812">Transmembrane</keyword>
<feature type="transmembrane region" description="Helical" evidence="9">
    <location>
        <begin position="322"/>
        <end position="345"/>
    </location>
</feature>
<organism evidence="10">
    <name type="scientific">Salix viminalis</name>
    <name type="common">Common osier</name>
    <name type="synonym">Basket willow</name>
    <dbReference type="NCBI Taxonomy" id="40686"/>
    <lineage>
        <taxon>Eukaryota</taxon>
        <taxon>Viridiplantae</taxon>
        <taxon>Streptophyta</taxon>
        <taxon>Embryophyta</taxon>
        <taxon>Tracheophyta</taxon>
        <taxon>Spermatophyta</taxon>
        <taxon>Magnoliopsida</taxon>
        <taxon>eudicotyledons</taxon>
        <taxon>Gunneridae</taxon>
        <taxon>Pentapetalae</taxon>
        <taxon>rosids</taxon>
        <taxon>fabids</taxon>
        <taxon>Malpighiales</taxon>
        <taxon>Salicaceae</taxon>
        <taxon>Saliceae</taxon>
        <taxon>Salix</taxon>
    </lineage>
</organism>